<dbReference type="SUPFAM" id="SSF51735">
    <property type="entry name" value="NAD(P)-binding Rossmann-fold domains"/>
    <property type="match status" value="1"/>
</dbReference>
<dbReference type="InterPro" id="IPR036291">
    <property type="entry name" value="NAD(P)-bd_dom_sf"/>
</dbReference>
<evidence type="ECO:0000259" key="1">
    <source>
        <dbReference type="Pfam" id="PF22917"/>
    </source>
</evidence>
<dbReference type="InterPro" id="IPR055222">
    <property type="entry name" value="PRISE-like_Rossmann-fold"/>
</dbReference>
<dbReference type="CDD" id="cd08948">
    <property type="entry name" value="5beta-POR_like_SDR_a"/>
    <property type="match status" value="1"/>
</dbReference>
<dbReference type="PANTHER" id="PTHR32487">
    <property type="entry name" value="3-OXO-DELTA(4,5)-STEROID 5-BETA-REDUCTASE"/>
    <property type="match status" value="1"/>
</dbReference>
<evidence type="ECO:0000313" key="2">
    <source>
        <dbReference type="EMBL" id="XBH08388.1"/>
    </source>
</evidence>
<proteinExistence type="predicted"/>
<organism evidence="2">
    <name type="scientific">Singulisphaera sp. Ch08</name>
    <dbReference type="NCBI Taxonomy" id="3120278"/>
    <lineage>
        <taxon>Bacteria</taxon>
        <taxon>Pseudomonadati</taxon>
        <taxon>Planctomycetota</taxon>
        <taxon>Planctomycetia</taxon>
        <taxon>Isosphaerales</taxon>
        <taxon>Isosphaeraceae</taxon>
        <taxon>Singulisphaera</taxon>
    </lineage>
</organism>
<dbReference type="PANTHER" id="PTHR32487:SF0">
    <property type="entry name" value="3-OXO-DELTA(4,5)-STEROID 5-BETA-REDUCTASE"/>
    <property type="match status" value="1"/>
</dbReference>
<gene>
    <name evidence="2" type="ORF">V5E97_29695</name>
</gene>
<dbReference type="Gene3D" id="3.40.50.720">
    <property type="entry name" value="NAD(P)-binding Rossmann-like Domain"/>
    <property type="match status" value="1"/>
</dbReference>
<name>A0AAU7CTM8_9BACT</name>
<protein>
    <submittedName>
        <fullName evidence="2">SDR family oxidoreductase</fullName>
    </submittedName>
</protein>
<reference evidence="2" key="1">
    <citation type="submission" date="2024-05" db="EMBL/GenBank/DDBJ databases">
        <title>Planctomycetes of the genus Singulisphaera possess chitinolytic capabilities.</title>
        <authorList>
            <person name="Ivanova A."/>
        </authorList>
    </citation>
    <scope>NUCLEOTIDE SEQUENCE</scope>
    <source>
        <strain evidence="2">Ch08T</strain>
    </source>
</reference>
<sequence>MTMRAVVAGVSGIVGNNLASHLVSKGWEVYGLARKPQTGIPEVRPIAADLLEADALRASLAGVNPTHVFITTWLRQATEAENCSVNGAMVRNLLTGFEGAGRLRHVALVTGLKHYLGPFEAYAKTKPVTPFREEMPRVSGENFYYTQEDEVYSAAERQGFSWSVHRPHTIIGYALGNAMNMGVTLAVYATICRETGMPFVFPGSPQQWEGLTDVTDARILARHLEWAATSEAARDQAFNIVNGDIFRWNWLWPKLAANFGIEAAPYPGRPSPLAPKLAEAGPVWAGIVAKHGLAEPDLGKLASAWHTDMDLGREMEVVTDMTKSRVAGFHDYQPTLGSFLDLFARLREDRIIPG</sequence>
<dbReference type="EMBL" id="CP155447">
    <property type="protein sequence ID" value="XBH08388.1"/>
    <property type="molecule type" value="Genomic_DNA"/>
</dbReference>
<dbReference type="Pfam" id="PF22917">
    <property type="entry name" value="PRISE"/>
    <property type="match status" value="1"/>
</dbReference>
<accession>A0AAU7CTM8</accession>
<dbReference type="AlphaFoldDB" id="A0AAU7CTM8"/>
<feature type="domain" description="PRISE-like Rossmann-fold" evidence="1">
    <location>
        <begin position="65"/>
        <end position="353"/>
    </location>
</feature>
<dbReference type="RefSeq" id="WP_406701238.1">
    <property type="nucleotide sequence ID" value="NZ_CP155447.1"/>
</dbReference>